<evidence type="ECO:0000256" key="4">
    <source>
        <dbReference type="ARBA" id="ARBA00023015"/>
    </source>
</evidence>
<dbReference type="InterPro" id="IPR041473">
    <property type="entry name" value="CtsR_C"/>
</dbReference>
<dbReference type="RefSeq" id="WP_343763352.1">
    <property type="nucleotide sequence ID" value="NZ_BAAACG010000017.1"/>
</dbReference>
<dbReference type="InterPro" id="IPR040465">
    <property type="entry name" value="CtsR_N"/>
</dbReference>
<keyword evidence="3 7" id="KW-0678">Repressor</keyword>
<sequence length="151" mass="17389">MPRLSDIIEEFIKQMLQENDDRELQIRRNQLANQFSCAPSQINYVLTTRFTKDKGYYIESKRGGGGCIILRRIEFSDNNDLSEILRDKIGNTITYNSASNIINGLIESEFITEREGNLMKVAINDRVLNNVISDKNKIRADILKSMIMIIL</sequence>
<dbReference type="PIRSF" id="PIRSF010607">
    <property type="entry name" value="Txn_repr_CtsR"/>
    <property type="match status" value="1"/>
</dbReference>
<reference evidence="10 11" key="1">
    <citation type="journal article" date="2019" name="Int. J. Syst. Evol. Microbiol.">
        <title>The Global Catalogue of Microorganisms (GCM) 10K type strain sequencing project: providing services to taxonomists for standard genome sequencing and annotation.</title>
        <authorList>
            <consortium name="The Broad Institute Genomics Platform"/>
            <consortium name="The Broad Institute Genome Sequencing Center for Infectious Disease"/>
            <person name="Wu L."/>
            <person name="Ma J."/>
        </authorList>
    </citation>
    <scope>NUCLEOTIDE SEQUENCE [LARGE SCALE GENOMIC DNA]</scope>
    <source>
        <strain evidence="10 11">JCM 1407</strain>
    </source>
</reference>
<name>A0ABN1JSG8_9CLOT</name>
<dbReference type="Proteomes" id="UP001501510">
    <property type="component" value="Unassembled WGS sequence"/>
</dbReference>
<keyword evidence="4 7" id="KW-0805">Transcription regulation</keyword>
<keyword evidence="5 7" id="KW-0238">DNA-binding</keyword>
<dbReference type="InterPro" id="IPR041902">
    <property type="entry name" value="CtsR_N_sf"/>
</dbReference>
<dbReference type="InterPro" id="IPR008463">
    <property type="entry name" value="CtsR"/>
</dbReference>
<organism evidence="10 11">
    <name type="scientific">Clostridium oceanicum</name>
    <dbReference type="NCBI Taxonomy" id="1543"/>
    <lineage>
        <taxon>Bacteria</taxon>
        <taxon>Bacillati</taxon>
        <taxon>Bacillota</taxon>
        <taxon>Clostridia</taxon>
        <taxon>Eubacteriales</taxon>
        <taxon>Clostridiaceae</taxon>
        <taxon>Clostridium</taxon>
    </lineage>
</organism>
<protein>
    <recommendedName>
        <fullName evidence="2 7">Transcriptional regulator CtsR</fullName>
    </recommendedName>
</protein>
<evidence type="ECO:0000256" key="3">
    <source>
        <dbReference type="ARBA" id="ARBA00022491"/>
    </source>
</evidence>
<evidence type="ECO:0000256" key="5">
    <source>
        <dbReference type="ARBA" id="ARBA00023125"/>
    </source>
</evidence>
<evidence type="ECO:0000313" key="11">
    <source>
        <dbReference type="Proteomes" id="UP001501510"/>
    </source>
</evidence>
<dbReference type="Gene3D" id="3.30.56.130">
    <property type="entry name" value="Transcriptional regulator CtsR, winged HTH domain"/>
    <property type="match status" value="1"/>
</dbReference>
<dbReference type="Pfam" id="PF17727">
    <property type="entry name" value="CtsR_C"/>
    <property type="match status" value="1"/>
</dbReference>
<comment type="caution">
    <text evidence="10">The sequence shown here is derived from an EMBL/GenBank/DDBJ whole genome shotgun (WGS) entry which is preliminary data.</text>
</comment>
<keyword evidence="11" id="KW-1185">Reference proteome</keyword>
<dbReference type="InterPro" id="IPR041908">
    <property type="entry name" value="CtsR_C_sf"/>
</dbReference>
<dbReference type="EMBL" id="BAAACG010000017">
    <property type="protein sequence ID" value="GAA0745809.1"/>
    <property type="molecule type" value="Genomic_DNA"/>
</dbReference>
<feature type="domain" description="CtsR N-terminal HTH" evidence="8">
    <location>
        <begin position="3"/>
        <end position="73"/>
    </location>
</feature>
<comment type="similarity">
    <text evidence="1 7">Belongs to the CtsR family.</text>
</comment>
<accession>A0ABN1JSG8</accession>
<dbReference type="Gene3D" id="1.10.1200.150">
    <property type="entry name" value="Transcriptional regulator CtsR, C-terminal domain"/>
    <property type="match status" value="1"/>
</dbReference>
<gene>
    <name evidence="10" type="ORF">GCM10008906_32690</name>
</gene>
<dbReference type="Pfam" id="PF05848">
    <property type="entry name" value="CtsR"/>
    <property type="match status" value="1"/>
</dbReference>
<evidence type="ECO:0000313" key="10">
    <source>
        <dbReference type="EMBL" id="GAA0745809.1"/>
    </source>
</evidence>
<evidence type="ECO:0000259" key="9">
    <source>
        <dbReference type="Pfam" id="PF17727"/>
    </source>
</evidence>
<keyword evidence="6 7" id="KW-0804">Transcription</keyword>
<evidence type="ECO:0000256" key="1">
    <source>
        <dbReference type="ARBA" id="ARBA00010189"/>
    </source>
</evidence>
<evidence type="ECO:0000256" key="6">
    <source>
        <dbReference type="ARBA" id="ARBA00023163"/>
    </source>
</evidence>
<evidence type="ECO:0000256" key="2">
    <source>
        <dbReference type="ARBA" id="ARBA00014129"/>
    </source>
</evidence>
<evidence type="ECO:0000259" key="8">
    <source>
        <dbReference type="Pfam" id="PF05848"/>
    </source>
</evidence>
<proteinExistence type="inferred from homology"/>
<feature type="domain" description="CtsR C-terminal dimerization" evidence="9">
    <location>
        <begin position="77"/>
        <end position="148"/>
    </location>
</feature>
<evidence type="ECO:0000256" key="7">
    <source>
        <dbReference type="PIRNR" id="PIRNR010607"/>
    </source>
</evidence>